<comment type="caution">
    <text evidence="2">The sequence shown here is derived from an EMBL/GenBank/DDBJ whole genome shotgun (WGS) entry which is preliminary data.</text>
</comment>
<proteinExistence type="predicted"/>
<name>A0AAV5HVR0_9ROSI</name>
<keyword evidence="3" id="KW-1185">Reference proteome</keyword>
<gene>
    <name evidence="2" type="ORF">SLEP1_g3919</name>
</gene>
<evidence type="ECO:0000256" key="1">
    <source>
        <dbReference type="SAM" id="MobiDB-lite"/>
    </source>
</evidence>
<accession>A0AAV5HVR0</accession>
<dbReference type="EMBL" id="BPVZ01000003">
    <property type="protein sequence ID" value="GKU89833.1"/>
    <property type="molecule type" value="Genomic_DNA"/>
</dbReference>
<reference evidence="2 3" key="1">
    <citation type="journal article" date="2021" name="Commun. Biol.">
        <title>The genome of Shorea leprosula (Dipterocarpaceae) highlights the ecological relevance of drought in aseasonal tropical rainforests.</title>
        <authorList>
            <person name="Ng K.K.S."/>
            <person name="Kobayashi M.J."/>
            <person name="Fawcett J.A."/>
            <person name="Hatakeyama M."/>
            <person name="Paape T."/>
            <person name="Ng C.H."/>
            <person name="Ang C.C."/>
            <person name="Tnah L.H."/>
            <person name="Lee C.T."/>
            <person name="Nishiyama T."/>
            <person name="Sese J."/>
            <person name="O'Brien M.J."/>
            <person name="Copetti D."/>
            <person name="Mohd Noor M.I."/>
            <person name="Ong R.C."/>
            <person name="Putra M."/>
            <person name="Sireger I.Z."/>
            <person name="Indrioko S."/>
            <person name="Kosugi Y."/>
            <person name="Izuno A."/>
            <person name="Isagi Y."/>
            <person name="Lee S.L."/>
            <person name="Shimizu K.K."/>
        </authorList>
    </citation>
    <scope>NUCLEOTIDE SEQUENCE [LARGE SCALE GENOMIC DNA]</scope>
    <source>
        <strain evidence="2">214</strain>
    </source>
</reference>
<dbReference type="Proteomes" id="UP001054252">
    <property type="component" value="Unassembled WGS sequence"/>
</dbReference>
<evidence type="ECO:0000313" key="3">
    <source>
        <dbReference type="Proteomes" id="UP001054252"/>
    </source>
</evidence>
<protein>
    <submittedName>
        <fullName evidence="2">Uncharacterized protein</fullName>
    </submittedName>
</protein>
<sequence>MSSTAKESNNKSNVQPAPPDCSGDRSGSALSGTKPSEPAPATLMPPIIITPQPSSLLRLLFQPCPTSQAPLFRSTSPLHHPIP</sequence>
<feature type="compositionally biased region" description="Polar residues" evidence="1">
    <location>
        <begin position="1"/>
        <end position="15"/>
    </location>
</feature>
<dbReference type="AlphaFoldDB" id="A0AAV5HVR0"/>
<evidence type="ECO:0000313" key="2">
    <source>
        <dbReference type="EMBL" id="GKU89833.1"/>
    </source>
</evidence>
<feature type="region of interest" description="Disordered" evidence="1">
    <location>
        <begin position="1"/>
        <end position="47"/>
    </location>
</feature>
<organism evidence="2 3">
    <name type="scientific">Rubroshorea leprosula</name>
    <dbReference type="NCBI Taxonomy" id="152421"/>
    <lineage>
        <taxon>Eukaryota</taxon>
        <taxon>Viridiplantae</taxon>
        <taxon>Streptophyta</taxon>
        <taxon>Embryophyta</taxon>
        <taxon>Tracheophyta</taxon>
        <taxon>Spermatophyta</taxon>
        <taxon>Magnoliopsida</taxon>
        <taxon>eudicotyledons</taxon>
        <taxon>Gunneridae</taxon>
        <taxon>Pentapetalae</taxon>
        <taxon>rosids</taxon>
        <taxon>malvids</taxon>
        <taxon>Malvales</taxon>
        <taxon>Dipterocarpaceae</taxon>
        <taxon>Rubroshorea</taxon>
    </lineage>
</organism>